<dbReference type="AlphaFoldDB" id="A0A1D1UZ18"/>
<protein>
    <submittedName>
        <fullName evidence="1">Uncharacterized protein</fullName>
    </submittedName>
</protein>
<keyword evidence="2" id="KW-1185">Reference proteome</keyword>
<accession>A0A1D1UZ18</accession>
<evidence type="ECO:0000313" key="1">
    <source>
        <dbReference type="EMBL" id="GAU94854.1"/>
    </source>
</evidence>
<gene>
    <name evidence="1" type="primary">RvY_06562-1</name>
    <name evidence="1" type="synonym">RvY_06562.1</name>
    <name evidence="1" type="ORF">RvY_06562</name>
</gene>
<reference evidence="1 2" key="1">
    <citation type="journal article" date="2016" name="Nat. Commun.">
        <title>Extremotolerant tardigrade genome and improved radiotolerance of human cultured cells by tardigrade-unique protein.</title>
        <authorList>
            <person name="Hashimoto T."/>
            <person name="Horikawa D.D."/>
            <person name="Saito Y."/>
            <person name="Kuwahara H."/>
            <person name="Kozuka-Hata H."/>
            <person name="Shin-I T."/>
            <person name="Minakuchi Y."/>
            <person name="Ohishi K."/>
            <person name="Motoyama A."/>
            <person name="Aizu T."/>
            <person name="Enomoto A."/>
            <person name="Kondo K."/>
            <person name="Tanaka S."/>
            <person name="Hara Y."/>
            <person name="Koshikawa S."/>
            <person name="Sagara H."/>
            <person name="Miura T."/>
            <person name="Yokobori S."/>
            <person name="Miyagawa K."/>
            <person name="Suzuki Y."/>
            <person name="Kubo T."/>
            <person name="Oyama M."/>
            <person name="Kohara Y."/>
            <person name="Fujiyama A."/>
            <person name="Arakawa K."/>
            <person name="Katayama T."/>
            <person name="Toyoda A."/>
            <person name="Kunieda T."/>
        </authorList>
    </citation>
    <scope>NUCLEOTIDE SEQUENCE [LARGE SCALE GENOMIC DNA]</scope>
    <source>
        <strain evidence="1 2">YOKOZUNA-1</strain>
    </source>
</reference>
<dbReference type="EMBL" id="BDGG01000003">
    <property type="protein sequence ID" value="GAU94854.1"/>
    <property type="molecule type" value="Genomic_DNA"/>
</dbReference>
<comment type="caution">
    <text evidence="1">The sequence shown here is derived from an EMBL/GenBank/DDBJ whole genome shotgun (WGS) entry which is preliminary data.</text>
</comment>
<sequence>MVVCNIQNRTPETYHRIITKGSTVKRVERSHQHGKRAEFLSLADKVDAKGLKETTLKYFAANFAVALTSGKNDTVLETGDKNLIQEVIAAILKVDQEL</sequence>
<proteinExistence type="predicted"/>
<name>A0A1D1UZ18_RAMVA</name>
<evidence type="ECO:0000313" key="2">
    <source>
        <dbReference type="Proteomes" id="UP000186922"/>
    </source>
</evidence>
<dbReference type="Proteomes" id="UP000186922">
    <property type="component" value="Unassembled WGS sequence"/>
</dbReference>
<organism evidence="1 2">
    <name type="scientific">Ramazzottius varieornatus</name>
    <name type="common">Water bear</name>
    <name type="synonym">Tardigrade</name>
    <dbReference type="NCBI Taxonomy" id="947166"/>
    <lineage>
        <taxon>Eukaryota</taxon>
        <taxon>Metazoa</taxon>
        <taxon>Ecdysozoa</taxon>
        <taxon>Tardigrada</taxon>
        <taxon>Eutardigrada</taxon>
        <taxon>Parachela</taxon>
        <taxon>Hypsibioidea</taxon>
        <taxon>Ramazzottiidae</taxon>
        <taxon>Ramazzottius</taxon>
    </lineage>
</organism>